<dbReference type="InterPro" id="IPR004360">
    <property type="entry name" value="Glyas_Fos-R_dOase_dom"/>
</dbReference>
<reference evidence="2 3" key="1">
    <citation type="submission" date="2019-05" db="EMBL/GenBank/DDBJ databases">
        <title>Mumia sp. nov., isolated from the intestinal contents of plateau pika (Ochotona curzoniae) in the Qinghai-Tibet plateau of China.</title>
        <authorList>
            <person name="Tian Z."/>
        </authorList>
    </citation>
    <scope>NUCLEOTIDE SEQUENCE [LARGE SCALE GENOMIC DNA]</scope>
    <source>
        <strain evidence="3">527</strain>
    </source>
</reference>
<dbReference type="Proteomes" id="UP000306740">
    <property type="component" value="Unassembled WGS sequence"/>
</dbReference>
<protein>
    <submittedName>
        <fullName evidence="2">VOC family protein</fullName>
    </submittedName>
</protein>
<evidence type="ECO:0000313" key="2">
    <source>
        <dbReference type="EMBL" id="TNC22018.1"/>
    </source>
</evidence>
<evidence type="ECO:0000313" key="3">
    <source>
        <dbReference type="Proteomes" id="UP000306740"/>
    </source>
</evidence>
<evidence type="ECO:0000259" key="1">
    <source>
        <dbReference type="PROSITE" id="PS51819"/>
    </source>
</evidence>
<proteinExistence type="predicted"/>
<dbReference type="InterPro" id="IPR052164">
    <property type="entry name" value="Anthracycline_SecMetBiosynth"/>
</dbReference>
<dbReference type="RefSeq" id="WP_139107538.1">
    <property type="nucleotide sequence ID" value="NZ_VDFR01000283.1"/>
</dbReference>
<feature type="domain" description="VOC" evidence="1">
    <location>
        <begin position="4"/>
        <end position="127"/>
    </location>
</feature>
<dbReference type="Gene3D" id="3.10.180.10">
    <property type="entry name" value="2,3-Dihydroxybiphenyl 1,2-Dioxygenase, domain 1"/>
    <property type="match status" value="1"/>
</dbReference>
<dbReference type="SUPFAM" id="SSF54593">
    <property type="entry name" value="Glyoxalase/Bleomycin resistance protein/Dihydroxybiphenyl dioxygenase"/>
    <property type="match status" value="1"/>
</dbReference>
<dbReference type="EMBL" id="VDFR01000283">
    <property type="protein sequence ID" value="TNC22018.1"/>
    <property type="molecule type" value="Genomic_DNA"/>
</dbReference>
<dbReference type="Pfam" id="PF00903">
    <property type="entry name" value="Glyoxalase"/>
    <property type="match status" value="1"/>
</dbReference>
<organism evidence="2 3">
    <name type="scientific">Mumia zhuanghuii</name>
    <dbReference type="NCBI Taxonomy" id="2585211"/>
    <lineage>
        <taxon>Bacteria</taxon>
        <taxon>Bacillati</taxon>
        <taxon>Actinomycetota</taxon>
        <taxon>Actinomycetes</taxon>
        <taxon>Propionibacteriales</taxon>
        <taxon>Nocardioidaceae</taxon>
        <taxon>Mumia</taxon>
    </lineage>
</organism>
<dbReference type="OrthoDB" id="4548523at2"/>
<accession>A0A5C4LVD9</accession>
<dbReference type="InterPro" id="IPR037523">
    <property type="entry name" value="VOC_core"/>
</dbReference>
<dbReference type="PANTHER" id="PTHR33993">
    <property type="entry name" value="GLYOXALASE-RELATED"/>
    <property type="match status" value="1"/>
</dbReference>
<dbReference type="InterPro" id="IPR029068">
    <property type="entry name" value="Glyas_Bleomycin-R_OHBP_Dase"/>
</dbReference>
<gene>
    <name evidence="2" type="ORF">FHE65_36085</name>
</gene>
<dbReference type="AlphaFoldDB" id="A0A5C4LVD9"/>
<comment type="caution">
    <text evidence="2">The sequence shown here is derived from an EMBL/GenBank/DDBJ whole genome shotgun (WGS) entry which is preliminary data.</text>
</comment>
<sequence>MLRGLATISFYADDLAAARAWYEQVLGIDAYYAYPNEETPGYIEFRVGDDEHELGLIDARYAPADRPAQPSGAVAYWHVDDLEGSLDRLLALGATPHLPITAQGDGEGFVTASVVDPFGNILGIMTNPHYRAIHEARTPTRVPR</sequence>
<dbReference type="PROSITE" id="PS51819">
    <property type="entry name" value="VOC"/>
    <property type="match status" value="1"/>
</dbReference>
<name>A0A5C4LVD9_9ACTN</name>